<feature type="domain" description="VWFA" evidence="4">
    <location>
        <begin position="311"/>
        <end position="496"/>
    </location>
</feature>
<proteinExistence type="predicted"/>
<dbReference type="PANTHER" id="PTHR10579:SF177">
    <property type="entry name" value="CALCIUM-ACTIVATED CHLORIDE CHANNEL REGULATOR 4-LIKE PROTEIN"/>
    <property type="match status" value="1"/>
</dbReference>
<dbReference type="SUPFAM" id="SSF53300">
    <property type="entry name" value="vWA-like"/>
    <property type="match status" value="1"/>
</dbReference>
<gene>
    <name evidence="5" type="ORF">DSTB1V02_LOCUS852</name>
</gene>
<dbReference type="PROSITE" id="PS50234">
    <property type="entry name" value="VWFA"/>
    <property type="match status" value="1"/>
</dbReference>
<feature type="transmembrane region" description="Helical" evidence="2">
    <location>
        <begin position="931"/>
        <end position="954"/>
    </location>
</feature>
<dbReference type="InterPro" id="IPR051266">
    <property type="entry name" value="CLCR"/>
</dbReference>
<dbReference type="Pfam" id="PF00092">
    <property type="entry name" value="VWA"/>
    <property type="match status" value="1"/>
</dbReference>
<dbReference type="AlphaFoldDB" id="A0A7R9A2Q7"/>
<dbReference type="Gene3D" id="3.40.50.410">
    <property type="entry name" value="von Willebrand factor, type A domain"/>
    <property type="match status" value="1"/>
</dbReference>
<evidence type="ECO:0000256" key="2">
    <source>
        <dbReference type="SAM" id="Phobius"/>
    </source>
</evidence>
<sequence>MHSMWQLSIGVTLFLMVVTSEARRDSVTFRDNGYEGVTVAISDRTPPEQCPFLIRSLWKLFSEASSTLFRVTRNLAYFRSVRIKLPAWWDHNQCSISASQLKKSWGTEDPDVIVGPQSPLHGDNPYTPQPGGCGKKGLYIHLTPDFLKDLNATAKKYGDPGRVLVREWSKYRYGVYDELGYPGDPMYPSFYTSYDHEGKPLSKPTGCTNKPIQGERVCDEKGRCVFRPSTEPENNLVTSSMMYLQHLPYIEDFCDEDSHQKLVPTKHNLLCGGQSIWEVMRKHPDFQKSTPSRSVPFSNPVFEYVQAVSRRIVLVLDHTQSMGQDNRWSSVRRATYRMMELLKKEEELEGTVRGHQGRGDHPTRVGIVHTAATITETRPLTPVTQLPIASASLIARYQSGEEQRCIACGIREALKLLSREGEPASGAEIIVVSQELNLGDQLEKIKEEVIRSEVTLHAIVFPESSFREIQELSRITGGKVFSLSRTEPATSMVEILNAYENIIPLNNIITISEEEVKPVPGGREKISGRFQVDPSLSPPLSVMVYYKDPRLGPSSLKLTSPSGVTFEDFTTTIYYAADMILVEQNPLQSGRWEWEVELVASDVAVVQVRAQVPHRSGADPFTLRVWTSWDDLRSPSIPDPKSEPLIVYAQVEKGPSPVIGANVLAVVLRGSSFGNDSVSLKLLDNGLGDPDVQQGDGIYSNYFSSFLPTEAKYEIYVRVDDNEGAAKMVRATGRTHRAIPTDPDICSDACCGSTVGDPDASPTPSFQRYRAGLSLVVENPPLQDVYPPNKITDLSAEVWLEYNRITLKWSAPGGDYTKGKASHYEIMYSDELWVVLEGRGKVLTGTEVPHPEPYGSKQEVDVYVGYEDGIFRYGHVYFFAVRAFHGKWSAMSNIVQAALPHPHVETEGGRDGEEDSLGNVLMHTGLSPEEWIGIIVACVLFVLLMLSLALFCCLRRRSPSKKPLFQGEEDKEKEKPTSVSTISGPEFIPASQLLEEHERRKSMVKGSSSSEHLHQNGVLGVGVPVVNCYEKMAAGYPGGYQERFFLHEESTLCDSRTSLHSDSRKVRNVTQV</sequence>
<dbReference type="GO" id="GO:0032991">
    <property type="term" value="C:protein-containing complex"/>
    <property type="evidence" value="ECO:0007669"/>
    <property type="project" value="UniProtKB-ARBA"/>
</dbReference>
<keyword evidence="6" id="KW-1185">Reference proteome</keyword>
<dbReference type="InterPro" id="IPR036465">
    <property type="entry name" value="vWFA_dom_sf"/>
</dbReference>
<protein>
    <recommendedName>
        <fullName evidence="4">VWFA domain-containing protein</fullName>
    </recommendedName>
</protein>
<feature type="region of interest" description="Disordered" evidence="1">
    <location>
        <begin position="963"/>
        <end position="982"/>
    </location>
</feature>
<keyword evidence="2" id="KW-0472">Membrane</keyword>
<evidence type="ECO:0000313" key="6">
    <source>
        <dbReference type="Proteomes" id="UP000677054"/>
    </source>
</evidence>
<organism evidence="5">
    <name type="scientific">Darwinula stevensoni</name>
    <dbReference type="NCBI Taxonomy" id="69355"/>
    <lineage>
        <taxon>Eukaryota</taxon>
        <taxon>Metazoa</taxon>
        <taxon>Ecdysozoa</taxon>
        <taxon>Arthropoda</taxon>
        <taxon>Crustacea</taxon>
        <taxon>Oligostraca</taxon>
        <taxon>Ostracoda</taxon>
        <taxon>Podocopa</taxon>
        <taxon>Podocopida</taxon>
        <taxon>Darwinulocopina</taxon>
        <taxon>Darwinuloidea</taxon>
        <taxon>Darwinulidae</taxon>
        <taxon>Darwinula</taxon>
    </lineage>
</organism>
<dbReference type="InterPro" id="IPR013783">
    <property type="entry name" value="Ig-like_fold"/>
</dbReference>
<dbReference type="EMBL" id="CAJPEV010000067">
    <property type="protein sequence ID" value="CAG0879995.1"/>
    <property type="molecule type" value="Genomic_DNA"/>
</dbReference>
<evidence type="ECO:0000313" key="5">
    <source>
        <dbReference type="EMBL" id="CAD7240847.1"/>
    </source>
</evidence>
<accession>A0A7R9A2Q7</accession>
<feature type="chain" id="PRO_5036209634" description="VWFA domain-containing protein" evidence="3">
    <location>
        <begin position="23"/>
        <end position="1072"/>
    </location>
</feature>
<dbReference type="InterPro" id="IPR002035">
    <property type="entry name" value="VWF_A"/>
</dbReference>
<dbReference type="EMBL" id="LR899584">
    <property type="protein sequence ID" value="CAD7240847.1"/>
    <property type="molecule type" value="Genomic_DNA"/>
</dbReference>
<dbReference type="Pfam" id="PF08434">
    <property type="entry name" value="CLCA"/>
    <property type="match status" value="1"/>
</dbReference>
<evidence type="ECO:0000256" key="1">
    <source>
        <dbReference type="SAM" id="MobiDB-lite"/>
    </source>
</evidence>
<keyword evidence="2" id="KW-0812">Transmembrane</keyword>
<keyword evidence="3" id="KW-0732">Signal</keyword>
<dbReference type="PANTHER" id="PTHR10579">
    <property type="entry name" value="CALCIUM-ACTIVATED CHLORIDE CHANNEL REGULATOR"/>
    <property type="match status" value="1"/>
</dbReference>
<reference evidence="5" key="1">
    <citation type="submission" date="2020-11" db="EMBL/GenBank/DDBJ databases">
        <authorList>
            <person name="Tran Van P."/>
        </authorList>
    </citation>
    <scope>NUCLEOTIDE SEQUENCE</scope>
</reference>
<feature type="signal peptide" evidence="3">
    <location>
        <begin position="1"/>
        <end position="22"/>
    </location>
</feature>
<keyword evidence="2" id="KW-1133">Transmembrane helix</keyword>
<dbReference type="CDD" id="cd00198">
    <property type="entry name" value="vWFA"/>
    <property type="match status" value="1"/>
</dbReference>
<dbReference type="Gene3D" id="2.60.40.10">
    <property type="entry name" value="Immunoglobulins"/>
    <property type="match status" value="1"/>
</dbReference>
<evidence type="ECO:0000259" key="4">
    <source>
        <dbReference type="PROSITE" id="PS50234"/>
    </source>
</evidence>
<evidence type="ECO:0000256" key="3">
    <source>
        <dbReference type="SAM" id="SignalP"/>
    </source>
</evidence>
<dbReference type="InterPro" id="IPR013642">
    <property type="entry name" value="CLCA_N"/>
</dbReference>
<dbReference type="Proteomes" id="UP000677054">
    <property type="component" value="Unassembled WGS sequence"/>
</dbReference>
<dbReference type="OrthoDB" id="687730at2759"/>
<dbReference type="SMART" id="SM00327">
    <property type="entry name" value="VWA"/>
    <property type="match status" value="1"/>
</dbReference>
<name>A0A7R9A2Q7_9CRUS</name>